<dbReference type="Gene3D" id="2.30.30.60">
    <property type="match status" value="1"/>
</dbReference>
<keyword evidence="2 5" id="KW-0812">Transmembrane</keyword>
<feature type="signal peptide" evidence="6">
    <location>
        <begin position="1"/>
        <end position="26"/>
    </location>
</feature>
<dbReference type="InterPro" id="IPR023408">
    <property type="entry name" value="MscS_beta-dom_sf"/>
</dbReference>
<evidence type="ECO:0000256" key="4">
    <source>
        <dbReference type="ARBA" id="ARBA00023136"/>
    </source>
</evidence>
<dbReference type="InterPro" id="IPR006685">
    <property type="entry name" value="MscS_channel_2nd"/>
</dbReference>
<evidence type="ECO:0000259" key="7">
    <source>
        <dbReference type="Pfam" id="PF00924"/>
    </source>
</evidence>
<evidence type="ECO:0000256" key="3">
    <source>
        <dbReference type="ARBA" id="ARBA00022989"/>
    </source>
</evidence>
<dbReference type="EMBL" id="OMKW01000002">
    <property type="protein sequence ID" value="SPF29718.1"/>
    <property type="molecule type" value="Genomic_DNA"/>
</dbReference>
<feature type="domain" description="Mechanosensitive ion channel MscS" evidence="7">
    <location>
        <begin position="383"/>
        <end position="448"/>
    </location>
</feature>
<feature type="transmembrane region" description="Helical" evidence="5">
    <location>
        <begin position="365"/>
        <end position="391"/>
    </location>
</feature>
<evidence type="ECO:0000256" key="1">
    <source>
        <dbReference type="ARBA" id="ARBA00004370"/>
    </source>
</evidence>
<protein>
    <submittedName>
        <fullName evidence="8">Mechanosensitive channel MscK</fullName>
    </submittedName>
</protein>
<reference evidence="8 9" key="1">
    <citation type="submission" date="2018-03" db="EMBL/GenBank/DDBJ databases">
        <authorList>
            <person name="Keele B.F."/>
        </authorList>
    </citation>
    <scope>NUCLEOTIDE SEQUENCE [LARGE SCALE GENOMIC DNA]</scope>
    <source>
        <strain evidence="8 9">CeCT 8812</strain>
    </source>
</reference>
<accession>A0A2R8ACC5</accession>
<dbReference type="GO" id="GO:0016020">
    <property type="term" value="C:membrane"/>
    <property type="evidence" value="ECO:0007669"/>
    <property type="project" value="UniProtKB-SubCell"/>
</dbReference>
<organism evidence="8 9">
    <name type="scientific">Pontivivens insulae</name>
    <dbReference type="NCBI Taxonomy" id="1639689"/>
    <lineage>
        <taxon>Bacteria</taxon>
        <taxon>Pseudomonadati</taxon>
        <taxon>Pseudomonadota</taxon>
        <taxon>Alphaproteobacteria</taxon>
        <taxon>Rhodobacterales</taxon>
        <taxon>Paracoccaceae</taxon>
        <taxon>Pontivivens</taxon>
    </lineage>
</organism>
<dbReference type="Proteomes" id="UP000244932">
    <property type="component" value="Unassembled WGS sequence"/>
</dbReference>
<evidence type="ECO:0000256" key="6">
    <source>
        <dbReference type="SAM" id="SignalP"/>
    </source>
</evidence>
<name>A0A2R8ACC5_9RHOB</name>
<keyword evidence="9" id="KW-1185">Reference proteome</keyword>
<dbReference type="GO" id="GO:0008381">
    <property type="term" value="F:mechanosensitive monoatomic ion channel activity"/>
    <property type="evidence" value="ECO:0007669"/>
    <property type="project" value="UniProtKB-ARBA"/>
</dbReference>
<dbReference type="PANTHER" id="PTHR30566:SF25">
    <property type="entry name" value="INNER MEMBRANE PROTEIN"/>
    <property type="match status" value="1"/>
</dbReference>
<feature type="transmembrane region" description="Helical" evidence="5">
    <location>
        <begin position="250"/>
        <end position="269"/>
    </location>
</feature>
<dbReference type="AlphaFoldDB" id="A0A2R8ACC5"/>
<sequence>MDFLLKIRTLLVGFWLTLLTTLPVHAQQDGPPGTWRQIDSLNAGLPQPEEQIRHASPRELLETFLDLTEHRQFADAAHLLNLNQLSDEDQRRLGPVLSAQLASVIERQVWISWPQFSARPDALVEAASGDHPLAGQPRRDVEVDAFEVDNRARDIRIERVRVSDTDPVWVFTERTVVNTPALFDAYGPRWFEDYLPNQLDNKILGLKLWEWIGLPIILLLAGIVGWLIYKSCSRVGSSIHEGVVSWLFSRAAVPLAIVGGAATIQILLGNFVSLSGPSNTIIQPALIIAMVTGVALAILRAIDGVLDKITERYVGEIDDAESSDERKLYTSIYAVRRIVVLITVAIAIGLVLMEMNLFATLGLSLLASAGVVTVVLGIAGQTVLGNILASLQIALAKPVRIGDAIHYEGDWAYVEAIFYTFIRLRTWDDRRLVVPVQYFVSHPFENWSMQDARMVRTFTLLLDHMADVDVLRQEFQRVASADEDVIEEGKIKTLVLGHREAGQEITFYAMAADPSTAWDMHARLRETMIRFVRENHPDWWPRERVAEMEDTKGKSMQGFG</sequence>
<feature type="transmembrane region" description="Helical" evidence="5">
    <location>
        <begin position="281"/>
        <end position="302"/>
    </location>
</feature>
<evidence type="ECO:0000256" key="2">
    <source>
        <dbReference type="ARBA" id="ARBA00022692"/>
    </source>
</evidence>
<keyword evidence="3 5" id="KW-1133">Transmembrane helix</keyword>
<evidence type="ECO:0000256" key="5">
    <source>
        <dbReference type="SAM" id="Phobius"/>
    </source>
</evidence>
<feature type="transmembrane region" description="Helical" evidence="5">
    <location>
        <begin position="334"/>
        <end position="353"/>
    </location>
</feature>
<gene>
    <name evidence="8" type="primary">mscK</name>
    <name evidence="8" type="ORF">POI8812_02034</name>
</gene>
<dbReference type="InterPro" id="IPR010920">
    <property type="entry name" value="LSM_dom_sf"/>
</dbReference>
<dbReference type="Pfam" id="PF00924">
    <property type="entry name" value="MS_channel_2nd"/>
    <property type="match status" value="1"/>
</dbReference>
<comment type="subcellular location">
    <subcellularLocation>
        <location evidence="1">Membrane</location>
    </subcellularLocation>
</comment>
<feature type="chain" id="PRO_5015342066" evidence="6">
    <location>
        <begin position="27"/>
        <end position="560"/>
    </location>
</feature>
<keyword evidence="4 5" id="KW-0472">Membrane</keyword>
<keyword evidence="6" id="KW-0732">Signal</keyword>
<feature type="transmembrane region" description="Helical" evidence="5">
    <location>
        <begin position="208"/>
        <end position="229"/>
    </location>
</feature>
<dbReference type="PANTHER" id="PTHR30566">
    <property type="entry name" value="YNAI-RELATED MECHANOSENSITIVE ION CHANNEL"/>
    <property type="match status" value="1"/>
</dbReference>
<evidence type="ECO:0000313" key="9">
    <source>
        <dbReference type="Proteomes" id="UP000244932"/>
    </source>
</evidence>
<proteinExistence type="predicted"/>
<dbReference type="Gene3D" id="1.10.287.1260">
    <property type="match status" value="1"/>
</dbReference>
<evidence type="ECO:0000313" key="8">
    <source>
        <dbReference type="EMBL" id="SPF29718.1"/>
    </source>
</evidence>
<dbReference type="SUPFAM" id="SSF50182">
    <property type="entry name" value="Sm-like ribonucleoproteins"/>
    <property type="match status" value="1"/>
</dbReference>